<dbReference type="SUPFAM" id="SSF55729">
    <property type="entry name" value="Acyl-CoA N-acyltransferases (Nat)"/>
    <property type="match status" value="1"/>
</dbReference>
<evidence type="ECO:0000256" key="3">
    <source>
        <dbReference type="ARBA" id="ARBA00024025"/>
    </source>
</evidence>
<dbReference type="PaxDb" id="3218-PP1S328_42V6.1"/>
<feature type="region of interest" description="Disordered" evidence="4">
    <location>
        <begin position="202"/>
        <end position="230"/>
    </location>
</feature>
<protein>
    <recommendedName>
        <fullName evidence="5">N-acetyltransferase domain-containing protein</fullName>
    </recommendedName>
</protein>
<organism evidence="6">
    <name type="scientific">Physcomitrium patens</name>
    <name type="common">Spreading-leaved earth moss</name>
    <name type="synonym">Physcomitrella patens</name>
    <dbReference type="NCBI Taxonomy" id="3218"/>
    <lineage>
        <taxon>Eukaryota</taxon>
        <taxon>Viridiplantae</taxon>
        <taxon>Streptophyta</taxon>
        <taxon>Embryophyta</taxon>
        <taxon>Bryophyta</taxon>
        <taxon>Bryophytina</taxon>
        <taxon>Bryopsida</taxon>
        <taxon>Funariidae</taxon>
        <taxon>Funariales</taxon>
        <taxon>Funariaceae</taxon>
        <taxon>Physcomitrium</taxon>
    </lineage>
</organism>
<name>A0A2K1J1G2_PHYPA</name>
<keyword evidence="1" id="KW-0808">Transferase</keyword>
<dbReference type="OMA" id="LCIFARH"/>
<dbReference type="Gramene" id="Pp3c18_17900V3.2">
    <property type="protein sequence ID" value="Pp3c18_17900V3.2"/>
    <property type="gene ID" value="Pp3c18_17900"/>
</dbReference>
<dbReference type="EMBL" id="ABEU02000018">
    <property type="protein sequence ID" value="PNR35368.1"/>
    <property type="molecule type" value="Genomic_DNA"/>
</dbReference>
<dbReference type="EnsemblPlants" id="Pp3c18_17900V3.2">
    <property type="protein sequence ID" value="Pp3c18_17900V3.2"/>
    <property type="gene ID" value="Pp3c18_17900"/>
</dbReference>
<dbReference type="PANTHER" id="PTHR45896:SF1">
    <property type="entry name" value="N-ALPHA-ACETYLTRANSFERASE 30"/>
    <property type="match status" value="1"/>
</dbReference>
<feature type="domain" description="N-acetyltransferase" evidence="5">
    <location>
        <begin position="24"/>
        <end position="172"/>
    </location>
</feature>
<evidence type="ECO:0000313" key="7">
    <source>
        <dbReference type="EnsemblPlants" id="Pp3c18_17900V3.1"/>
    </source>
</evidence>
<evidence type="ECO:0000313" key="6">
    <source>
        <dbReference type="EMBL" id="PNR35368.1"/>
    </source>
</evidence>
<evidence type="ECO:0000313" key="8">
    <source>
        <dbReference type="Proteomes" id="UP000006727"/>
    </source>
</evidence>
<reference evidence="6 8" key="2">
    <citation type="journal article" date="2018" name="Plant J.">
        <title>The Physcomitrella patens chromosome-scale assembly reveals moss genome structure and evolution.</title>
        <authorList>
            <person name="Lang D."/>
            <person name="Ullrich K.K."/>
            <person name="Murat F."/>
            <person name="Fuchs J."/>
            <person name="Jenkins J."/>
            <person name="Haas F.B."/>
            <person name="Piednoel M."/>
            <person name="Gundlach H."/>
            <person name="Van Bel M."/>
            <person name="Meyberg R."/>
            <person name="Vives C."/>
            <person name="Morata J."/>
            <person name="Symeonidi A."/>
            <person name="Hiss M."/>
            <person name="Muchero W."/>
            <person name="Kamisugi Y."/>
            <person name="Saleh O."/>
            <person name="Blanc G."/>
            <person name="Decker E.L."/>
            <person name="van Gessel N."/>
            <person name="Grimwood J."/>
            <person name="Hayes R.D."/>
            <person name="Graham S.W."/>
            <person name="Gunter L.E."/>
            <person name="McDaniel S.F."/>
            <person name="Hoernstein S.N.W."/>
            <person name="Larsson A."/>
            <person name="Li F.W."/>
            <person name="Perroud P.F."/>
            <person name="Phillips J."/>
            <person name="Ranjan P."/>
            <person name="Rokshar D.S."/>
            <person name="Rothfels C.J."/>
            <person name="Schneider L."/>
            <person name="Shu S."/>
            <person name="Stevenson D.W."/>
            <person name="Thummler F."/>
            <person name="Tillich M."/>
            <person name="Villarreal Aguilar J.C."/>
            <person name="Widiez T."/>
            <person name="Wong G.K."/>
            <person name="Wymore A."/>
            <person name="Zhang Y."/>
            <person name="Zimmer A.D."/>
            <person name="Quatrano R.S."/>
            <person name="Mayer K.F.X."/>
            <person name="Goodstein D."/>
            <person name="Casacuberta J.M."/>
            <person name="Vandepoele K."/>
            <person name="Reski R."/>
            <person name="Cuming A.C."/>
            <person name="Tuskan G.A."/>
            <person name="Maumus F."/>
            <person name="Salse J."/>
            <person name="Schmutz J."/>
            <person name="Rensing S.A."/>
        </authorList>
    </citation>
    <scope>NUCLEOTIDE SEQUENCE [LARGE SCALE GENOMIC DNA]</scope>
    <source>
        <strain evidence="7 8">cv. Gransden 2004</strain>
    </source>
</reference>
<dbReference type="Proteomes" id="UP000006727">
    <property type="component" value="Chromosome 18"/>
</dbReference>
<dbReference type="PANTHER" id="PTHR45896">
    <property type="entry name" value="N-ALPHA-ACETYLTRANSFERASE 30"/>
    <property type="match status" value="1"/>
</dbReference>
<comment type="similarity">
    <text evidence="3">Belongs to the acetyltransferase family. MAK3 subfamily.</text>
</comment>
<keyword evidence="8" id="KW-1185">Reference proteome</keyword>
<evidence type="ECO:0000256" key="2">
    <source>
        <dbReference type="ARBA" id="ARBA00023315"/>
    </source>
</evidence>
<dbReference type="RefSeq" id="XP_024401792.1">
    <property type="nucleotide sequence ID" value="XM_024546024.2"/>
</dbReference>
<dbReference type="CDD" id="cd04301">
    <property type="entry name" value="NAT_SF"/>
    <property type="match status" value="1"/>
</dbReference>
<evidence type="ECO:0000256" key="1">
    <source>
        <dbReference type="ARBA" id="ARBA00022679"/>
    </source>
</evidence>
<dbReference type="Pfam" id="PF00583">
    <property type="entry name" value="Acetyltransf_1"/>
    <property type="match status" value="1"/>
</dbReference>
<dbReference type="InterPro" id="IPR044542">
    <property type="entry name" value="NAA30-like"/>
</dbReference>
<dbReference type="AlphaFoldDB" id="A0A2K1J1G2"/>
<keyword evidence="2" id="KW-0012">Acyltransferase</keyword>
<dbReference type="GO" id="GO:0004596">
    <property type="term" value="F:protein-N-terminal amino-acid acetyltransferase activity"/>
    <property type="evidence" value="ECO:0000318"/>
    <property type="project" value="GO_Central"/>
</dbReference>
<gene>
    <name evidence="7" type="primary">LOC112294984</name>
    <name evidence="6" type="ORF">PHYPA_023268</name>
</gene>
<dbReference type="PROSITE" id="PS51186">
    <property type="entry name" value="GNAT"/>
    <property type="match status" value="1"/>
</dbReference>
<dbReference type="OrthoDB" id="249099at2759"/>
<evidence type="ECO:0000256" key="4">
    <source>
        <dbReference type="SAM" id="MobiDB-lite"/>
    </source>
</evidence>
<reference evidence="7" key="3">
    <citation type="submission" date="2020-12" db="UniProtKB">
        <authorList>
            <consortium name="EnsemblPlants"/>
        </authorList>
    </citation>
    <scope>IDENTIFICATION</scope>
</reference>
<dbReference type="GO" id="GO:0031417">
    <property type="term" value="C:NatC complex"/>
    <property type="evidence" value="ECO:0000318"/>
    <property type="project" value="GO_Central"/>
</dbReference>
<sequence length="230" mass="26198">MVEAEVKEADAGTKSGESLGSGRIEYVSYKDERQLPDIMALIDQELSEPYSIFTYRYFITLWPDLCFLALHEGKCIGTIVCKMEQHRNTFRGYIAMLVVVKQHRGKGVATELVTRCVQVMHDAGCDEVTMEAEVTNLGALTLYGNLGFIRAKRLHRYYLNGVDAYRLKLLFPRPPDTNSLFLEGGYNMESYQVHDCSKLDHHHGHNPHDHQHCGGHDHGHSHASQYHMYS</sequence>
<dbReference type="FunCoup" id="A0A2K1J1G2">
    <property type="interactions" value="1241"/>
</dbReference>
<proteinExistence type="inferred from homology"/>
<feature type="compositionally biased region" description="Basic and acidic residues" evidence="4">
    <location>
        <begin position="206"/>
        <end position="220"/>
    </location>
</feature>
<evidence type="ECO:0000259" key="5">
    <source>
        <dbReference type="PROSITE" id="PS51186"/>
    </source>
</evidence>
<dbReference type="FunFam" id="3.40.630.30:FF:000051">
    <property type="entry name" value="N-alpha-acetyltransferase MAK3 isoform A"/>
    <property type="match status" value="1"/>
</dbReference>
<dbReference type="EnsemblPlants" id="Pp3c18_17900V3.1">
    <property type="protein sequence ID" value="Pp3c18_17900V3.1"/>
    <property type="gene ID" value="Pp3c18_17900"/>
</dbReference>
<dbReference type="Gene3D" id="3.40.630.30">
    <property type="match status" value="1"/>
</dbReference>
<dbReference type="KEGG" id="ppp:112294984"/>
<dbReference type="STRING" id="3218.A0A2K1J1G2"/>
<dbReference type="GeneID" id="112294984"/>
<reference evidence="6 8" key="1">
    <citation type="journal article" date="2008" name="Science">
        <title>The Physcomitrella genome reveals evolutionary insights into the conquest of land by plants.</title>
        <authorList>
            <person name="Rensing S."/>
            <person name="Lang D."/>
            <person name="Zimmer A."/>
            <person name="Terry A."/>
            <person name="Salamov A."/>
            <person name="Shapiro H."/>
            <person name="Nishiyama T."/>
            <person name="Perroud P.-F."/>
            <person name="Lindquist E."/>
            <person name="Kamisugi Y."/>
            <person name="Tanahashi T."/>
            <person name="Sakakibara K."/>
            <person name="Fujita T."/>
            <person name="Oishi K."/>
            <person name="Shin-I T."/>
            <person name="Kuroki Y."/>
            <person name="Toyoda A."/>
            <person name="Suzuki Y."/>
            <person name="Hashimoto A."/>
            <person name="Yamaguchi K."/>
            <person name="Sugano A."/>
            <person name="Kohara Y."/>
            <person name="Fujiyama A."/>
            <person name="Anterola A."/>
            <person name="Aoki S."/>
            <person name="Ashton N."/>
            <person name="Barbazuk W.B."/>
            <person name="Barker E."/>
            <person name="Bennetzen J."/>
            <person name="Bezanilla M."/>
            <person name="Blankenship R."/>
            <person name="Cho S.H."/>
            <person name="Dutcher S."/>
            <person name="Estelle M."/>
            <person name="Fawcett J.A."/>
            <person name="Gundlach H."/>
            <person name="Hanada K."/>
            <person name="Heyl A."/>
            <person name="Hicks K.A."/>
            <person name="Hugh J."/>
            <person name="Lohr M."/>
            <person name="Mayer K."/>
            <person name="Melkozernov A."/>
            <person name="Murata T."/>
            <person name="Nelson D."/>
            <person name="Pils B."/>
            <person name="Prigge M."/>
            <person name="Reiss B."/>
            <person name="Renner T."/>
            <person name="Rombauts S."/>
            <person name="Rushton P."/>
            <person name="Sanderfoot A."/>
            <person name="Schween G."/>
            <person name="Shiu S.-H."/>
            <person name="Stueber K."/>
            <person name="Theodoulou F.L."/>
            <person name="Tu H."/>
            <person name="Van de Peer Y."/>
            <person name="Verrier P.J."/>
            <person name="Waters E."/>
            <person name="Wood A."/>
            <person name="Yang L."/>
            <person name="Cove D."/>
            <person name="Cuming A."/>
            <person name="Hasebe M."/>
            <person name="Lucas S."/>
            <person name="Mishler D.B."/>
            <person name="Reski R."/>
            <person name="Grigoriev I."/>
            <person name="Quatrano R.S."/>
            <person name="Boore J.L."/>
        </authorList>
    </citation>
    <scope>NUCLEOTIDE SEQUENCE [LARGE SCALE GENOMIC DNA]</scope>
    <source>
        <strain evidence="7 8">cv. Gransden 2004</strain>
    </source>
</reference>
<dbReference type="Gramene" id="Pp3c18_17900V3.1">
    <property type="protein sequence ID" value="Pp3c18_17900V3.1"/>
    <property type="gene ID" value="Pp3c18_17900"/>
</dbReference>
<dbReference type="InterPro" id="IPR000182">
    <property type="entry name" value="GNAT_dom"/>
</dbReference>
<accession>A0A2K1J1G2</accession>
<dbReference type="InterPro" id="IPR016181">
    <property type="entry name" value="Acyl_CoA_acyltransferase"/>
</dbReference>